<feature type="domain" description="Glycosyltransferase 2-like" evidence="2">
    <location>
        <begin position="4"/>
        <end position="157"/>
    </location>
</feature>
<evidence type="ECO:0000313" key="5">
    <source>
        <dbReference type="Proteomes" id="UP000482653"/>
    </source>
</evidence>
<dbReference type="AlphaFoldDB" id="A0A6L3JY99"/>
<protein>
    <submittedName>
        <fullName evidence="4">Glycosyltransferase</fullName>
    </submittedName>
</protein>
<evidence type="ECO:0000313" key="4">
    <source>
        <dbReference type="EMBL" id="KAA5417242.1"/>
    </source>
</evidence>
<dbReference type="InterPro" id="IPR027791">
    <property type="entry name" value="Galactosyl_T_C"/>
</dbReference>
<dbReference type="RefSeq" id="WP_149947472.1">
    <property type="nucleotide sequence ID" value="NZ_JAHLOW010000001.1"/>
</dbReference>
<evidence type="ECO:0000256" key="1">
    <source>
        <dbReference type="ARBA" id="ARBA00022679"/>
    </source>
</evidence>
<evidence type="ECO:0000259" key="2">
    <source>
        <dbReference type="Pfam" id="PF00535"/>
    </source>
</evidence>
<gene>
    <name evidence="4" type="ORF">F2Y87_17160</name>
</gene>
<dbReference type="InterPro" id="IPR050834">
    <property type="entry name" value="Glycosyltransf_2"/>
</dbReference>
<feature type="domain" description="Galactosyltransferase C-terminal" evidence="3">
    <location>
        <begin position="166"/>
        <end position="230"/>
    </location>
</feature>
<organism evidence="4 5">
    <name type="scientific">Bacteroides cellulosilyticus</name>
    <dbReference type="NCBI Taxonomy" id="246787"/>
    <lineage>
        <taxon>Bacteria</taxon>
        <taxon>Pseudomonadati</taxon>
        <taxon>Bacteroidota</taxon>
        <taxon>Bacteroidia</taxon>
        <taxon>Bacteroidales</taxon>
        <taxon>Bacteroidaceae</taxon>
        <taxon>Bacteroides</taxon>
    </lineage>
</organism>
<dbReference type="CDD" id="cd06420">
    <property type="entry name" value="GT2_Chondriotin_Pol_N"/>
    <property type="match status" value="1"/>
</dbReference>
<dbReference type="Pfam" id="PF00535">
    <property type="entry name" value="Glycos_transf_2"/>
    <property type="match status" value="1"/>
</dbReference>
<dbReference type="SUPFAM" id="SSF53448">
    <property type="entry name" value="Nucleotide-diphospho-sugar transferases"/>
    <property type="match status" value="1"/>
</dbReference>
<dbReference type="InterPro" id="IPR001173">
    <property type="entry name" value="Glyco_trans_2-like"/>
</dbReference>
<name>A0A6L3JY99_9BACE</name>
<keyword evidence="1 4" id="KW-0808">Transferase</keyword>
<dbReference type="PANTHER" id="PTHR43685">
    <property type="entry name" value="GLYCOSYLTRANSFERASE"/>
    <property type="match status" value="1"/>
</dbReference>
<dbReference type="GO" id="GO:0016740">
    <property type="term" value="F:transferase activity"/>
    <property type="evidence" value="ECO:0007669"/>
    <property type="project" value="UniProtKB-KW"/>
</dbReference>
<proteinExistence type="predicted"/>
<reference evidence="4 5" key="1">
    <citation type="journal article" date="2019" name="Nat. Med.">
        <title>A library of human gut bacterial isolates paired with longitudinal multiomics data enables mechanistic microbiome research.</title>
        <authorList>
            <person name="Poyet M."/>
            <person name="Groussin M."/>
            <person name="Gibbons S.M."/>
            <person name="Avila-Pacheco J."/>
            <person name="Jiang X."/>
            <person name="Kearney S.M."/>
            <person name="Perrotta A.R."/>
            <person name="Berdy B."/>
            <person name="Zhao S."/>
            <person name="Lieberman T.D."/>
            <person name="Swanson P.K."/>
            <person name="Smith M."/>
            <person name="Roesemann S."/>
            <person name="Alexander J.E."/>
            <person name="Rich S.A."/>
            <person name="Livny J."/>
            <person name="Vlamakis H."/>
            <person name="Clish C."/>
            <person name="Bullock K."/>
            <person name="Deik A."/>
            <person name="Scott J."/>
            <person name="Pierce K.A."/>
            <person name="Xavier R.J."/>
            <person name="Alm E.J."/>
        </authorList>
    </citation>
    <scope>NUCLEOTIDE SEQUENCE [LARGE SCALE GENOMIC DNA]</scope>
    <source>
        <strain evidence="4 5">BIOML-A8</strain>
    </source>
</reference>
<dbReference type="Pfam" id="PF02709">
    <property type="entry name" value="Glyco_transf_7C"/>
    <property type="match status" value="1"/>
</dbReference>
<comment type="caution">
    <text evidence="4">The sequence shown here is derived from an EMBL/GenBank/DDBJ whole genome shotgun (WGS) entry which is preliminary data.</text>
</comment>
<evidence type="ECO:0000259" key="3">
    <source>
        <dbReference type="Pfam" id="PF02709"/>
    </source>
</evidence>
<dbReference type="EMBL" id="VVYX01000020">
    <property type="protein sequence ID" value="KAA5417242.1"/>
    <property type="molecule type" value="Genomic_DNA"/>
</dbReference>
<dbReference type="Gene3D" id="3.90.550.10">
    <property type="entry name" value="Spore Coat Polysaccharide Biosynthesis Protein SpsA, Chain A"/>
    <property type="match status" value="1"/>
</dbReference>
<dbReference type="PANTHER" id="PTHR43685:SF3">
    <property type="entry name" value="SLR2126 PROTEIN"/>
    <property type="match status" value="1"/>
</dbReference>
<sequence>MLVSLMISTYNWKEALSLCLYSAFAQTVKPCEILIADDGSRDDTKQLIEKMRTKTDIPIVHVWHEDKGFRLSAIRNRSIERAKGDYIIQIDGDILLDRHFIADHLELAEKGYFVCGSRVLLGRMATARLLRGVETHPALFKQDLSFLLNAFRSHTLRLYLANRYAKNSMLRIRGCNMAFWKEDLFRVNGYNESLEMWGQEDVEISYRLIHAGIQKKQLKMGGVQFHLYHKFASRENLEYHEQVLRQVIEEKTIWCENGIVKEDKAYKENNG</sequence>
<accession>A0A6L3JY99</accession>
<dbReference type="Proteomes" id="UP000482653">
    <property type="component" value="Unassembled WGS sequence"/>
</dbReference>
<dbReference type="InterPro" id="IPR029044">
    <property type="entry name" value="Nucleotide-diphossugar_trans"/>
</dbReference>